<reference evidence="1 2" key="1">
    <citation type="submission" date="2024-04" db="EMBL/GenBank/DDBJ databases">
        <title>New Clade of Flavobacterium.</title>
        <authorList>
            <person name="Matos L."/>
            <person name="Proenca D.N."/>
            <person name="Fransisco R.M."/>
            <person name="Chung A.P."/>
            <person name="Maccario L."/>
            <person name="Sorensen S.J."/>
            <person name="Morais P.V."/>
        </authorList>
    </citation>
    <scope>NUCLEOTIDE SEQUENCE [LARGE SCALE GENOMIC DNA]</scope>
    <source>
        <strain evidence="1 2">FZUC8N2.13</strain>
    </source>
</reference>
<proteinExistence type="predicted"/>
<gene>
    <name evidence="1" type="ORF">AAGV28_01745</name>
</gene>
<evidence type="ECO:0000313" key="1">
    <source>
        <dbReference type="EMBL" id="MFA9190079.1"/>
    </source>
</evidence>
<protein>
    <submittedName>
        <fullName evidence="1">Uncharacterized protein</fullName>
    </submittedName>
</protein>
<comment type="caution">
    <text evidence="1">The sequence shown here is derived from an EMBL/GenBank/DDBJ whole genome shotgun (WGS) entry which is preliminary data.</text>
</comment>
<organism evidence="1 2">
    <name type="scientific">Flavobacterium zubiriense</name>
    <dbReference type="NCBI Taxonomy" id="3138075"/>
    <lineage>
        <taxon>Bacteria</taxon>
        <taxon>Pseudomonadati</taxon>
        <taxon>Bacteroidota</taxon>
        <taxon>Flavobacteriia</taxon>
        <taxon>Flavobacteriales</taxon>
        <taxon>Flavobacteriaceae</taxon>
        <taxon>Flavobacterium</taxon>
    </lineage>
</organism>
<sequence>MTPEQYDRIIQNQIIIDKKLDRVLDDLVTMKNDIKVSLNNQILLEEYQMDIVNRLKRIENKK</sequence>
<accession>A0ABV4T7W2</accession>
<dbReference type="Proteomes" id="UP001574169">
    <property type="component" value="Unassembled WGS sequence"/>
</dbReference>
<dbReference type="RefSeq" id="WP_373405106.1">
    <property type="nucleotide sequence ID" value="NZ_JBCFQL010000001.1"/>
</dbReference>
<keyword evidence="2" id="KW-1185">Reference proteome</keyword>
<dbReference type="EMBL" id="JBCFQL010000001">
    <property type="protein sequence ID" value="MFA9190079.1"/>
    <property type="molecule type" value="Genomic_DNA"/>
</dbReference>
<evidence type="ECO:0000313" key="2">
    <source>
        <dbReference type="Proteomes" id="UP001574169"/>
    </source>
</evidence>
<name>A0ABV4T7W2_9FLAO</name>